<protein>
    <recommendedName>
        <fullName evidence="10">RRM domain-containing protein</fullName>
    </recommendedName>
</protein>
<organism evidence="11 12">
    <name type="scientific">Ridgeia piscesae</name>
    <name type="common">Tubeworm</name>
    <dbReference type="NCBI Taxonomy" id="27915"/>
    <lineage>
        <taxon>Eukaryota</taxon>
        <taxon>Metazoa</taxon>
        <taxon>Spiralia</taxon>
        <taxon>Lophotrochozoa</taxon>
        <taxon>Annelida</taxon>
        <taxon>Polychaeta</taxon>
        <taxon>Sedentaria</taxon>
        <taxon>Canalipalpata</taxon>
        <taxon>Sabellida</taxon>
        <taxon>Siboglinidae</taxon>
        <taxon>Ridgeia</taxon>
    </lineage>
</organism>
<evidence type="ECO:0000256" key="1">
    <source>
        <dbReference type="ARBA" id="ARBA00004123"/>
    </source>
</evidence>
<accession>A0AAD9PCG1</accession>
<dbReference type="GO" id="GO:0005737">
    <property type="term" value="C:cytoplasm"/>
    <property type="evidence" value="ECO:0007669"/>
    <property type="project" value="UniProtKB-SubCell"/>
</dbReference>
<feature type="compositionally biased region" description="Polar residues" evidence="9">
    <location>
        <begin position="62"/>
        <end position="75"/>
    </location>
</feature>
<proteinExistence type="predicted"/>
<dbReference type="InterPro" id="IPR047131">
    <property type="entry name" value="RBFOX1-like"/>
</dbReference>
<comment type="caution">
    <text evidence="11">The sequence shown here is derived from an EMBL/GenBank/DDBJ whole genome shotgun (WGS) entry which is preliminary data.</text>
</comment>
<sequence length="344" mass="35774">MHMVQNQMAPGTFPQFAQTPGLEEFQQPSAGAMTAGAIPIAAQPPTTVTDPQTQYTDPQGTVSTATNGVEQQTMEQEGGGSLDGQSSSRSQSGDSGPKRLHISNIPFRFREADLRNLLAFGPILDVEIIFNERGSKGFGFVTFANSADADRAREKLNGTVVEGRKIEVNNATARVMTKKTVAPTNPTATVIDSTTAALALRGAAIRGGRVRGVYPVACPTGATVFRHPTGLTAAAAGTGTLAYLGGIYQEPFLAAAYADRYQPYAAAAAAGYMTSATRYAIPAVASPATYAAAPGGALLSSYSRDYTAAVAAAAADPYLGHSIGPVPGYAASMYRGAFQRFAPY</sequence>
<evidence type="ECO:0000256" key="2">
    <source>
        <dbReference type="ARBA" id="ARBA00004496"/>
    </source>
</evidence>
<dbReference type="AlphaFoldDB" id="A0AAD9PCG1"/>
<dbReference type="InterPro" id="IPR012677">
    <property type="entry name" value="Nucleotide-bd_a/b_plait_sf"/>
</dbReference>
<dbReference type="InterPro" id="IPR035979">
    <property type="entry name" value="RBD_domain_sf"/>
</dbReference>
<dbReference type="GO" id="GO:0008380">
    <property type="term" value="P:RNA splicing"/>
    <property type="evidence" value="ECO:0007669"/>
    <property type="project" value="UniProtKB-KW"/>
</dbReference>
<dbReference type="FunFam" id="3.30.70.330:FF:000375">
    <property type="entry name" value="RNA binding fox-1 homolog 1"/>
    <property type="match status" value="1"/>
</dbReference>
<dbReference type="InterPro" id="IPR000504">
    <property type="entry name" value="RRM_dom"/>
</dbReference>
<keyword evidence="4" id="KW-0507">mRNA processing</keyword>
<evidence type="ECO:0000313" key="11">
    <source>
        <dbReference type="EMBL" id="KAK2191991.1"/>
    </source>
</evidence>
<keyword evidence="6" id="KW-0508">mRNA splicing</keyword>
<dbReference type="GO" id="GO:0003729">
    <property type="term" value="F:mRNA binding"/>
    <property type="evidence" value="ECO:0007669"/>
    <property type="project" value="TreeGrafter"/>
</dbReference>
<evidence type="ECO:0000256" key="8">
    <source>
        <dbReference type="PROSITE-ProRule" id="PRU00176"/>
    </source>
</evidence>
<keyword evidence="12" id="KW-1185">Reference proteome</keyword>
<evidence type="ECO:0000256" key="6">
    <source>
        <dbReference type="ARBA" id="ARBA00023187"/>
    </source>
</evidence>
<dbReference type="Proteomes" id="UP001209878">
    <property type="component" value="Unassembled WGS sequence"/>
</dbReference>
<dbReference type="GO" id="GO:0000381">
    <property type="term" value="P:regulation of alternative mRNA splicing, via spliceosome"/>
    <property type="evidence" value="ECO:0007669"/>
    <property type="project" value="InterPro"/>
</dbReference>
<dbReference type="InterPro" id="IPR034237">
    <property type="entry name" value="FOX1_RRM"/>
</dbReference>
<dbReference type="PANTHER" id="PTHR15597:SF22">
    <property type="entry name" value="RNA-BINDING FOX PROTEIN 1, ISOFORM H"/>
    <property type="match status" value="1"/>
</dbReference>
<dbReference type="PANTHER" id="PTHR15597">
    <property type="entry name" value="ATAXIN 2-BINDING PROTEIN 1-RELATED"/>
    <property type="match status" value="1"/>
</dbReference>
<evidence type="ECO:0000313" key="12">
    <source>
        <dbReference type="Proteomes" id="UP001209878"/>
    </source>
</evidence>
<evidence type="ECO:0000256" key="5">
    <source>
        <dbReference type="ARBA" id="ARBA00022884"/>
    </source>
</evidence>
<dbReference type="GO" id="GO:0006397">
    <property type="term" value="P:mRNA processing"/>
    <property type="evidence" value="ECO:0007669"/>
    <property type="project" value="UniProtKB-KW"/>
</dbReference>
<evidence type="ECO:0000259" key="10">
    <source>
        <dbReference type="PROSITE" id="PS50102"/>
    </source>
</evidence>
<evidence type="ECO:0000256" key="9">
    <source>
        <dbReference type="SAM" id="MobiDB-lite"/>
    </source>
</evidence>
<dbReference type="Pfam" id="PF00076">
    <property type="entry name" value="RRM_1"/>
    <property type="match status" value="1"/>
</dbReference>
<evidence type="ECO:0000256" key="4">
    <source>
        <dbReference type="ARBA" id="ARBA00022664"/>
    </source>
</evidence>
<feature type="region of interest" description="Disordered" evidence="9">
    <location>
        <begin position="24"/>
        <end position="100"/>
    </location>
</feature>
<evidence type="ECO:0000256" key="7">
    <source>
        <dbReference type="ARBA" id="ARBA00023242"/>
    </source>
</evidence>
<gene>
    <name evidence="11" type="ORF">NP493_41g03022</name>
</gene>
<feature type="compositionally biased region" description="Low complexity" evidence="9">
    <location>
        <begin position="43"/>
        <end position="61"/>
    </location>
</feature>
<dbReference type="CDD" id="cd12407">
    <property type="entry name" value="RRM_FOX1_like"/>
    <property type="match status" value="1"/>
</dbReference>
<comment type="subcellular location">
    <subcellularLocation>
        <location evidence="2">Cytoplasm</location>
    </subcellularLocation>
    <subcellularLocation>
        <location evidence="1">Nucleus</location>
    </subcellularLocation>
</comment>
<feature type="compositionally biased region" description="Low complexity" evidence="9">
    <location>
        <begin position="83"/>
        <end position="95"/>
    </location>
</feature>
<reference evidence="11" key="1">
    <citation type="journal article" date="2023" name="Mol. Biol. Evol.">
        <title>Third-Generation Sequencing Reveals the Adaptive Role of the Epigenome in Three Deep-Sea Polychaetes.</title>
        <authorList>
            <person name="Perez M."/>
            <person name="Aroh O."/>
            <person name="Sun Y."/>
            <person name="Lan Y."/>
            <person name="Juniper S.K."/>
            <person name="Young C.R."/>
            <person name="Angers B."/>
            <person name="Qian P.Y."/>
        </authorList>
    </citation>
    <scope>NUCLEOTIDE SEQUENCE</scope>
    <source>
        <strain evidence="11">R07B-5</strain>
    </source>
</reference>
<evidence type="ECO:0000256" key="3">
    <source>
        <dbReference type="ARBA" id="ARBA00022490"/>
    </source>
</evidence>
<feature type="domain" description="RRM" evidence="10">
    <location>
        <begin position="98"/>
        <end position="173"/>
    </location>
</feature>
<dbReference type="PROSITE" id="PS50102">
    <property type="entry name" value="RRM"/>
    <property type="match status" value="1"/>
</dbReference>
<dbReference type="GO" id="GO:0005634">
    <property type="term" value="C:nucleus"/>
    <property type="evidence" value="ECO:0007669"/>
    <property type="project" value="UniProtKB-SubCell"/>
</dbReference>
<keyword evidence="3" id="KW-0963">Cytoplasm</keyword>
<dbReference type="Gene3D" id="3.30.70.330">
    <property type="match status" value="1"/>
</dbReference>
<dbReference type="SUPFAM" id="SSF54928">
    <property type="entry name" value="RNA-binding domain, RBD"/>
    <property type="match status" value="1"/>
</dbReference>
<name>A0AAD9PCG1_RIDPI</name>
<dbReference type="SMART" id="SM00360">
    <property type="entry name" value="RRM"/>
    <property type="match status" value="1"/>
</dbReference>
<dbReference type="EMBL" id="JAODUO010000041">
    <property type="protein sequence ID" value="KAK2191991.1"/>
    <property type="molecule type" value="Genomic_DNA"/>
</dbReference>
<dbReference type="GO" id="GO:0007399">
    <property type="term" value="P:nervous system development"/>
    <property type="evidence" value="ECO:0007669"/>
    <property type="project" value="InterPro"/>
</dbReference>
<keyword evidence="7" id="KW-0539">Nucleus</keyword>
<keyword evidence="5 8" id="KW-0694">RNA-binding</keyword>